<organism evidence="1">
    <name type="scientific">Siphoviridae sp. ct16C7</name>
    <dbReference type="NCBI Taxonomy" id="2825304"/>
    <lineage>
        <taxon>Viruses</taxon>
        <taxon>Duplodnaviria</taxon>
        <taxon>Heunggongvirae</taxon>
        <taxon>Uroviricota</taxon>
        <taxon>Caudoviricetes</taxon>
    </lineage>
</organism>
<evidence type="ECO:0000313" key="1">
    <source>
        <dbReference type="EMBL" id="DAD99751.1"/>
    </source>
</evidence>
<dbReference type="EMBL" id="BK015293">
    <property type="protein sequence ID" value="DAD99751.1"/>
    <property type="molecule type" value="Genomic_DNA"/>
</dbReference>
<sequence length="183" mass="20070">MTISIKASGNLASLQKKLEQRMPKSVLVGIDDKSDVAEYAKYVEYGWVQRVTEKQSRYLAGVLGGSAPAPGSSLVNPPRPFLRGTFSAERKKWKDVMQNSLARDLFNFDLALIRVGMVAAEDIRETIVKGGTSKQKFPKRSSLTMALYQALKGDRKGEGGNSDTDKPLVLSGSLLNAITYKLE</sequence>
<reference evidence="1" key="1">
    <citation type="journal article" date="2021" name="Proc. Natl. Acad. Sci. U.S.A.">
        <title>A Catalog of Tens of Thousands of Viruses from Human Metagenomes Reveals Hidden Associations with Chronic Diseases.</title>
        <authorList>
            <person name="Tisza M.J."/>
            <person name="Buck C.B."/>
        </authorList>
    </citation>
    <scope>NUCLEOTIDE SEQUENCE</scope>
    <source>
        <strain evidence="1">Ct16C7</strain>
    </source>
</reference>
<accession>A0A8S5NZC4</accession>
<protein>
    <submittedName>
        <fullName evidence="1">Virion morphogenesis protein</fullName>
    </submittedName>
</protein>
<proteinExistence type="predicted"/>
<name>A0A8S5NZC4_9CAUD</name>